<feature type="chain" id="PRO_5026804773" description="DUF2147 domain-containing protein" evidence="1">
    <location>
        <begin position="21"/>
        <end position="86"/>
    </location>
</feature>
<accession>A0A6J5CQ43</accession>
<protein>
    <recommendedName>
        <fullName evidence="4">DUF2147 domain-containing protein</fullName>
    </recommendedName>
</protein>
<evidence type="ECO:0000313" key="2">
    <source>
        <dbReference type="EMBL" id="CAB3740980.1"/>
    </source>
</evidence>
<feature type="signal peptide" evidence="1">
    <location>
        <begin position="1"/>
        <end position="20"/>
    </location>
</feature>
<dbReference type="EMBL" id="CADIKB010000068">
    <property type="protein sequence ID" value="CAB3740980.1"/>
    <property type="molecule type" value="Genomic_DNA"/>
</dbReference>
<proteinExistence type="predicted"/>
<keyword evidence="1" id="KW-0732">Signal</keyword>
<dbReference type="RefSeq" id="WP_035485501.1">
    <property type="nucleotide sequence ID" value="NZ_CADFGL010000062.1"/>
</dbReference>
<organism evidence="2 3">
    <name type="scientific">Paraburkholderia phenoliruptrix</name>
    <dbReference type="NCBI Taxonomy" id="252970"/>
    <lineage>
        <taxon>Bacteria</taxon>
        <taxon>Pseudomonadati</taxon>
        <taxon>Pseudomonadota</taxon>
        <taxon>Betaproteobacteria</taxon>
        <taxon>Burkholderiales</taxon>
        <taxon>Burkholderiaceae</taxon>
        <taxon>Paraburkholderia</taxon>
    </lineage>
</organism>
<name>A0A6J5CQ43_9BURK</name>
<sequence>MKNRFVVLCLMAAGITTAHAQAQGDEFVGTWKSPQTVDTTVEIRRTESGSFVQEMQQNPFGGAQVMSRTADLVKPGRLRRYQRLRV</sequence>
<dbReference type="AlphaFoldDB" id="A0A6J5CQ43"/>
<evidence type="ECO:0000313" key="3">
    <source>
        <dbReference type="Proteomes" id="UP000494249"/>
    </source>
</evidence>
<dbReference type="Proteomes" id="UP000494249">
    <property type="component" value="Unassembled WGS sequence"/>
</dbReference>
<gene>
    <name evidence="2" type="ORF">LMG22037_06439</name>
</gene>
<evidence type="ECO:0000256" key="1">
    <source>
        <dbReference type="SAM" id="SignalP"/>
    </source>
</evidence>
<evidence type="ECO:0008006" key="4">
    <source>
        <dbReference type="Google" id="ProtNLM"/>
    </source>
</evidence>
<reference evidence="2 3" key="1">
    <citation type="submission" date="2020-04" db="EMBL/GenBank/DDBJ databases">
        <authorList>
            <person name="De Canck E."/>
        </authorList>
    </citation>
    <scope>NUCLEOTIDE SEQUENCE [LARGE SCALE GENOMIC DNA]</scope>
    <source>
        <strain evidence="2 3">LMG 22037</strain>
    </source>
</reference>